<accession>A0AA37SRJ5</accession>
<dbReference type="Proteomes" id="UP001156666">
    <property type="component" value="Unassembled WGS sequence"/>
</dbReference>
<dbReference type="InterPro" id="IPR016181">
    <property type="entry name" value="Acyl_CoA_acyltransferase"/>
</dbReference>
<dbReference type="Gene3D" id="3.40.630.30">
    <property type="match status" value="1"/>
</dbReference>
<evidence type="ECO:0000313" key="2">
    <source>
        <dbReference type="Proteomes" id="UP001156666"/>
    </source>
</evidence>
<dbReference type="EMBL" id="BSOH01000023">
    <property type="protein sequence ID" value="GLR18887.1"/>
    <property type="molecule type" value="Genomic_DNA"/>
</dbReference>
<dbReference type="InterPro" id="IPR050644">
    <property type="entry name" value="PG_Glycine_Bridge_Synth"/>
</dbReference>
<evidence type="ECO:0000313" key="1">
    <source>
        <dbReference type="EMBL" id="GLR18887.1"/>
    </source>
</evidence>
<keyword evidence="2" id="KW-1185">Reference proteome</keyword>
<dbReference type="PANTHER" id="PTHR36174:SF1">
    <property type="entry name" value="LIPID II:GLYCINE GLYCYLTRANSFERASE"/>
    <property type="match status" value="1"/>
</dbReference>
<comment type="caution">
    <text evidence="1">The sequence shown here is derived from an EMBL/GenBank/DDBJ whole genome shotgun (WGS) entry which is preliminary data.</text>
</comment>
<reference evidence="1" key="1">
    <citation type="journal article" date="2014" name="Int. J. Syst. Evol. Microbiol.">
        <title>Complete genome sequence of Corynebacterium casei LMG S-19264T (=DSM 44701T), isolated from a smear-ripened cheese.</title>
        <authorList>
            <consortium name="US DOE Joint Genome Institute (JGI-PGF)"/>
            <person name="Walter F."/>
            <person name="Albersmeier A."/>
            <person name="Kalinowski J."/>
            <person name="Ruckert C."/>
        </authorList>
    </citation>
    <scope>NUCLEOTIDE SEQUENCE</scope>
    <source>
        <strain evidence="1">NBRC 108769</strain>
    </source>
</reference>
<dbReference type="AlphaFoldDB" id="A0AA37SRJ5"/>
<dbReference type="RefSeq" id="WP_235292832.1">
    <property type="nucleotide sequence ID" value="NZ_BSOH01000023.1"/>
</dbReference>
<name>A0AA37SRJ5_9BACT</name>
<dbReference type="SUPFAM" id="SSF55729">
    <property type="entry name" value="Acyl-CoA N-acyltransferases (Nat)"/>
    <property type="match status" value="1"/>
</dbReference>
<sequence>MKSKYLKFCEDNAEVSVFAQPWYLDIVTGANWDVVLSYDKEEKIVGAWPYHFSKRKGFSFIQMPPYTPSLGPIINFPDHLNSPYKTNSFYFSQLRELAAQLPNAGYININFPIDGQSWYPLYELGYKQTTRYSYIIDHKLGLDKITSNLKPKLRNVVLKEVGEFEIRTNEKLEEFVRMLGDTLAGNNAGQFFYPTNINELITVAINKGVGKVLGYYNQQGEMIAGIFIIEDVKKTYCLFTAKNEEGKKEEAVSKLIWEGIKESVEKGKDFDFEGSMLPGVEKFFRTFGGEQVAYHQISKISNPIMRWYKYIKP</sequence>
<evidence type="ECO:0008006" key="3">
    <source>
        <dbReference type="Google" id="ProtNLM"/>
    </source>
</evidence>
<proteinExistence type="predicted"/>
<gene>
    <name evidence="1" type="ORF">GCM10007940_35030</name>
</gene>
<organism evidence="1 2">
    <name type="scientific">Portibacter lacus</name>
    <dbReference type="NCBI Taxonomy" id="1099794"/>
    <lineage>
        <taxon>Bacteria</taxon>
        <taxon>Pseudomonadati</taxon>
        <taxon>Bacteroidota</taxon>
        <taxon>Saprospiria</taxon>
        <taxon>Saprospirales</taxon>
        <taxon>Haliscomenobacteraceae</taxon>
        <taxon>Portibacter</taxon>
    </lineage>
</organism>
<protein>
    <recommendedName>
        <fullName evidence="3">BioF2-like acetyltransferase domain-containing protein</fullName>
    </recommendedName>
</protein>
<dbReference type="PANTHER" id="PTHR36174">
    <property type="entry name" value="LIPID II:GLYCINE GLYCYLTRANSFERASE"/>
    <property type="match status" value="1"/>
</dbReference>
<reference evidence="1" key="2">
    <citation type="submission" date="2023-01" db="EMBL/GenBank/DDBJ databases">
        <title>Draft genome sequence of Portibacter lacus strain NBRC 108769.</title>
        <authorList>
            <person name="Sun Q."/>
            <person name="Mori K."/>
        </authorList>
    </citation>
    <scope>NUCLEOTIDE SEQUENCE</scope>
    <source>
        <strain evidence="1">NBRC 108769</strain>
    </source>
</reference>